<dbReference type="EMBL" id="BAEN01000021">
    <property type="protein sequence ID" value="GAC13450.1"/>
    <property type="molecule type" value="Genomic_DNA"/>
</dbReference>
<gene>
    <name evidence="2" type="ORF">GLIP_0805</name>
</gene>
<keyword evidence="1" id="KW-0732">Signal</keyword>
<comment type="caution">
    <text evidence="2">The sequence shown here is derived from an EMBL/GenBank/DDBJ whole genome shotgun (WGS) entry which is preliminary data.</text>
</comment>
<dbReference type="STRING" id="1127673.GLIP_0805"/>
<name>K6YQ48_9ALTE</name>
<sequence>MIRSICIASTFLVLNAFAQADKNLSSLTRFDSDLDLEVYSKMDIRGVRVGDNVLERALNLIEKGGAIQYISGGNRSEKVDIHFTQPYLESELLQNLSLHFDKDLGFVNQVSLTYRVASRYVDILPVYNKTVEQAIVKYGNPLSFQQLQNLTKNNNSELRLSSLIANLPTRGESSALIRAYFDYLQVTPKTHFVRTENGHALLLTGFKQCYFWPHDEFEELLSLCSFQPSSGNMKGQGITLTLRNFAIQNRISDFQLMQDEQEIEINF</sequence>
<evidence type="ECO:0000313" key="2">
    <source>
        <dbReference type="EMBL" id="GAC13450.1"/>
    </source>
</evidence>
<feature type="chain" id="PRO_5003900251" evidence="1">
    <location>
        <begin position="19"/>
        <end position="267"/>
    </location>
</feature>
<proteinExistence type="predicted"/>
<feature type="signal peptide" evidence="1">
    <location>
        <begin position="1"/>
        <end position="18"/>
    </location>
</feature>
<dbReference type="AlphaFoldDB" id="K6YQ48"/>
<evidence type="ECO:0000313" key="3">
    <source>
        <dbReference type="Proteomes" id="UP000006334"/>
    </source>
</evidence>
<protein>
    <submittedName>
        <fullName evidence="2">Uncharacterized protein</fullName>
    </submittedName>
</protein>
<keyword evidence="3" id="KW-1185">Reference proteome</keyword>
<organism evidence="2 3">
    <name type="scientific">Aliiglaciecola lipolytica E3</name>
    <dbReference type="NCBI Taxonomy" id="1127673"/>
    <lineage>
        <taxon>Bacteria</taxon>
        <taxon>Pseudomonadati</taxon>
        <taxon>Pseudomonadota</taxon>
        <taxon>Gammaproteobacteria</taxon>
        <taxon>Alteromonadales</taxon>
        <taxon>Alteromonadaceae</taxon>
        <taxon>Aliiglaciecola</taxon>
    </lineage>
</organism>
<dbReference type="Proteomes" id="UP000006334">
    <property type="component" value="Unassembled WGS sequence"/>
</dbReference>
<reference evidence="2 3" key="1">
    <citation type="journal article" date="2017" name="Antonie Van Leeuwenhoek">
        <title>Rhizobium rhizosphaerae sp. nov., a novel species isolated from rice rhizosphere.</title>
        <authorList>
            <person name="Zhao J.J."/>
            <person name="Zhang J."/>
            <person name="Zhang R.J."/>
            <person name="Zhang C.W."/>
            <person name="Yin H.Q."/>
            <person name="Zhang X.X."/>
        </authorList>
    </citation>
    <scope>NUCLEOTIDE SEQUENCE [LARGE SCALE GENOMIC DNA]</scope>
    <source>
        <strain evidence="2 3">E3</strain>
    </source>
</reference>
<accession>K6YQ48</accession>
<evidence type="ECO:0000256" key="1">
    <source>
        <dbReference type="SAM" id="SignalP"/>
    </source>
</evidence>